<feature type="compositionally biased region" description="Low complexity" evidence="1">
    <location>
        <begin position="1"/>
        <end position="16"/>
    </location>
</feature>
<dbReference type="AlphaFoldDB" id="A0A557ZYU2"/>
<reference evidence="2 3" key="1">
    <citation type="submission" date="2019-07" db="EMBL/GenBank/DDBJ databases">
        <title>New species of Amycolatopsis and Streptomyces.</title>
        <authorList>
            <person name="Duangmal K."/>
            <person name="Teo W.F.A."/>
            <person name="Lipun K."/>
        </authorList>
    </citation>
    <scope>NUCLEOTIDE SEQUENCE [LARGE SCALE GENOMIC DNA]</scope>
    <source>
        <strain evidence="2 3">JCM 30562</strain>
    </source>
</reference>
<dbReference type="InterPro" id="IPR046036">
    <property type="entry name" value="DUF5994"/>
</dbReference>
<protein>
    <submittedName>
        <fullName evidence="2">Uncharacterized protein</fullName>
    </submittedName>
</protein>
<dbReference type="Pfam" id="PF19457">
    <property type="entry name" value="DUF5994"/>
    <property type="match status" value="1"/>
</dbReference>
<organism evidence="2 3">
    <name type="scientific">Amycolatopsis acidiphila</name>
    <dbReference type="NCBI Taxonomy" id="715473"/>
    <lineage>
        <taxon>Bacteria</taxon>
        <taxon>Bacillati</taxon>
        <taxon>Actinomycetota</taxon>
        <taxon>Actinomycetes</taxon>
        <taxon>Pseudonocardiales</taxon>
        <taxon>Pseudonocardiaceae</taxon>
        <taxon>Amycolatopsis</taxon>
    </lineage>
</organism>
<evidence type="ECO:0000256" key="1">
    <source>
        <dbReference type="SAM" id="MobiDB-lite"/>
    </source>
</evidence>
<dbReference type="Proteomes" id="UP000318578">
    <property type="component" value="Unassembled WGS sequence"/>
</dbReference>
<dbReference type="RefSeq" id="WP_144643733.1">
    <property type="nucleotide sequence ID" value="NZ_BNAX01000004.1"/>
</dbReference>
<gene>
    <name evidence="2" type="ORF">FNH06_32455</name>
</gene>
<proteinExistence type="predicted"/>
<dbReference type="EMBL" id="VJZA01000085">
    <property type="protein sequence ID" value="TVT17167.1"/>
    <property type="molecule type" value="Genomic_DNA"/>
</dbReference>
<feature type="region of interest" description="Disordered" evidence="1">
    <location>
        <begin position="152"/>
        <end position="187"/>
    </location>
</feature>
<evidence type="ECO:0000313" key="2">
    <source>
        <dbReference type="EMBL" id="TVT17167.1"/>
    </source>
</evidence>
<feature type="region of interest" description="Disordered" evidence="1">
    <location>
        <begin position="1"/>
        <end position="28"/>
    </location>
</feature>
<name>A0A557ZYU2_9PSEU</name>
<dbReference type="OrthoDB" id="3629980at2"/>
<evidence type="ECO:0000313" key="3">
    <source>
        <dbReference type="Proteomes" id="UP000318578"/>
    </source>
</evidence>
<keyword evidence="3" id="KW-1185">Reference proteome</keyword>
<feature type="compositionally biased region" description="Basic residues" evidence="1">
    <location>
        <begin position="171"/>
        <end position="180"/>
    </location>
</feature>
<sequence>MTSGPHTHTTTPQTPVTGPPPPPLRLRLRPTAPAADQLDGGWWPRSRDLAAELPALAEGLSTRLGHVTGVAFAVGSWDPAPPRVEVDGHVVRLEGLREQDENVVRVSGPDRQRLNLLVVPPDATGTTGDNAMSLASLPVEADQPAEILAVSGAQPAPLFPSGHPERDLGTRRSRPRIRTRLARDKPS</sequence>
<comment type="caution">
    <text evidence="2">The sequence shown here is derived from an EMBL/GenBank/DDBJ whole genome shotgun (WGS) entry which is preliminary data.</text>
</comment>
<accession>A0A557ZYU2</accession>